<sequence>MSNETVNQPKRSNASLWILVASFIVPIILAYAYFFLGDKPAVKSNGDLIIPIVDIHTLNITDKSGNTLTEEQLTPHWQMIYFVGSSCGTDCQNSLYNMRQINIGMGKYQDRVNHAIVHLAEPDNALSQLIEKEHKVAGRFYTKAENINALSKLEVDVNNMQSIYLVDPLGNIMMYFPKDIKPKLIKKDINKLLKISRLR</sequence>
<dbReference type="Pfam" id="PF02630">
    <property type="entry name" value="SCO1-SenC"/>
    <property type="match status" value="1"/>
</dbReference>
<dbReference type="Gene3D" id="3.40.30.10">
    <property type="entry name" value="Glutaredoxin"/>
    <property type="match status" value="1"/>
</dbReference>
<organism evidence="3">
    <name type="scientific">hydrothermal vent metagenome</name>
    <dbReference type="NCBI Taxonomy" id="652676"/>
    <lineage>
        <taxon>unclassified sequences</taxon>
        <taxon>metagenomes</taxon>
        <taxon>ecological metagenomes</taxon>
    </lineage>
</organism>
<dbReference type="SUPFAM" id="SSF52833">
    <property type="entry name" value="Thioredoxin-like"/>
    <property type="match status" value="1"/>
</dbReference>
<comment type="similarity">
    <text evidence="1">Belongs to the SCO1/2 family.</text>
</comment>
<dbReference type="InterPro" id="IPR003782">
    <property type="entry name" value="SCO1/SenC"/>
</dbReference>
<gene>
    <name evidence="3" type="ORF">MNBD_GAMMA08-2882</name>
</gene>
<feature type="transmembrane region" description="Helical" evidence="2">
    <location>
        <begin position="16"/>
        <end position="36"/>
    </location>
</feature>
<evidence type="ECO:0000256" key="1">
    <source>
        <dbReference type="ARBA" id="ARBA00010996"/>
    </source>
</evidence>
<reference evidence="3" key="1">
    <citation type="submission" date="2018-06" db="EMBL/GenBank/DDBJ databases">
        <authorList>
            <person name="Zhirakovskaya E."/>
        </authorList>
    </citation>
    <scope>NUCLEOTIDE SEQUENCE</scope>
</reference>
<proteinExistence type="inferred from homology"/>
<dbReference type="InterPro" id="IPR036249">
    <property type="entry name" value="Thioredoxin-like_sf"/>
</dbReference>
<name>A0A3B0WVN4_9ZZZZ</name>
<keyword evidence="2" id="KW-0472">Membrane</keyword>
<keyword evidence="2" id="KW-0812">Transmembrane</keyword>
<dbReference type="EMBL" id="UOFH01000120">
    <property type="protein sequence ID" value="VAW60065.1"/>
    <property type="molecule type" value="Genomic_DNA"/>
</dbReference>
<evidence type="ECO:0000256" key="2">
    <source>
        <dbReference type="SAM" id="Phobius"/>
    </source>
</evidence>
<accession>A0A3B0WVN4</accession>
<protein>
    <submittedName>
        <fullName evidence="3">Uncharacterized protein</fullName>
    </submittedName>
</protein>
<evidence type="ECO:0000313" key="3">
    <source>
        <dbReference type="EMBL" id="VAW60065.1"/>
    </source>
</evidence>
<dbReference type="AlphaFoldDB" id="A0A3B0WVN4"/>
<keyword evidence="2" id="KW-1133">Transmembrane helix</keyword>